<dbReference type="InterPro" id="IPR051057">
    <property type="entry name" value="PI-PLC_domain"/>
</dbReference>
<organism evidence="4 5">
    <name type="scientific">Stemphylium lycopersici</name>
    <name type="common">Tomato gray leaf spot disease fungus</name>
    <name type="synonym">Thyrospora lycopersici</name>
    <dbReference type="NCBI Taxonomy" id="183478"/>
    <lineage>
        <taxon>Eukaryota</taxon>
        <taxon>Fungi</taxon>
        <taxon>Dikarya</taxon>
        <taxon>Ascomycota</taxon>
        <taxon>Pezizomycotina</taxon>
        <taxon>Dothideomycetes</taxon>
        <taxon>Pleosporomycetidae</taxon>
        <taxon>Pleosporales</taxon>
        <taxon>Pleosporineae</taxon>
        <taxon>Pleosporaceae</taxon>
        <taxon>Stemphylium</taxon>
    </lineage>
</organism>
<reference evidence="5" key="1">
    <citation type="submission" date="2018-05" db="EMBL/GenBank/DDBJ databases">
        <title>Draft genome sequence of Stemphylium lycopersici strain CIDEFI 213.</title>
        <authorList>
            <person name="Medina R."/>
            <person name="Franco M.E.E."/>
            <person name="Lucentini C.G."/>
            <person name="Saparrat M.C.N."/>
            <person name="Balatti P.A."/>
        </authorList>
    </citation>
    <scope>NUCLEOTIDE SEQUENCE [LARGE SCALE GENOMIC DNA]</scope>
    <source>
        <strain evidence="5">CIDEFI 213</strain>
    </source>
</reference>
<dbReference type="AlphaFoldDB" id="A0A364NC52"/>
<dbReference type="GO" id="GO:0008081">
    <property type="term" value="F:phosphoric diester hydrolase activity"/>
    <property type="evidence" value="ECO:0007669"/>
    <property type="project" value="InterPro"/>
</dbReference>
<dbReference type="PANTHER" id="PTHR13593:SF140">
    <property type="entry name" value="PLC-LIKE PHOSPHODIESTERASE"/>
    <property type="match status" value="1"/>
</dbReference>
<keyword evidence="3" id="KW-0732">Signal</keyword>
<dbReference type="GO" id="GO:0006629">
    <property type="term" value="P:lipid metabolic process"/>
    <property type="evidence" value="ECO:0007669"/>
    <property type="project" value="InterPro"/>
</dbReference>
<dbReference type="InterPro" id="IPR017946">
    <property type="entry name" value="PLC-like_Pdiesterase_TIM-brl"/>
</dbReference>
<dbReference type="Proteomes" id="UP000249619">
    <property type="component" value="Unassembled WGS sequence"/>
</dbReference>
<feature type="compositionally biased region" description="Low complexity" evidence="1">
    <location>
        <begin position="73"/>
        <end position="85"/>
    </location>
</feature>
<keyword evidence="2" id="KW-0812">Transmembrane</keyword>
<dbReference type="SUPFAM" id="SSF51695">
    <property type="entry name" value="PLC-like phosphodiesterases"/>
    <property type="match status" value="1"/>
</dbReference>
<evidence type="ECO:0000256" key="3">
    <source>
        <dbReference type="SAM" id="SignalP"/>
    </source>
</evidence>
<feature type="signal peptide" evidence="3">
    <location>
        <begin position="1"/>
        <end position="17"/>
    </location>
</feature>
<evidence type="ECO:0000256" key="1">
    <source>
        <dbReference type="SAM" id="MobiDB-lite"/>
    </source>
</evidence>
<feature type="region of interest" description="Disordered" evidence="1">
    <location>
        <begin position="476"/>
        <end position="496"/>
    </location>
</feature>
<evidence type="ECO:0000256" key="2">
    <source>
        <dbReference type="SAM" id="Phobius"/>
    </source>
</evidence>
<evidence type="ECO:0000313" key="4">
    <source>
        <dbReference type="EMBL" id="RAR14832.1"/>
    </source>
</evidence>
<name>A0A364NC52_STELY</name>
<dbReference type="EMBL" id="QGDH01000018">
    <property type="protein sequence ID" value="RAR14832.1"/>
    <property type="molecule type" value="Genomic_DNA"/>
</dbReference>
<dbReference type="PANTHER" id="PTHR13593">
    <property type="match status" value="1"/>
</dbReference>
<dbReference type="Gene3D" id="3.20.20.190">
    <property type="entry name" value="Phosphatidylinositol (PI) phosphodiesterase"/>
    <property type="match status" value="1"/>
</dbReference>
<feature type="compositionally biased region" description="Polar residues" evidence="1">
    <location>
        <begin position="104"/>
        <end position="119"/>
    </location>
</feature>
<keyword evidence="2" id="KW-1133">Transmembrane helix</keyword>
<comment type="caution">
    <text evidence="4">The sequence shown here is derived from an EMBL/GenBank/DDBJ whole genome shotgun (WGS) entry which is preliminary data.</text>
</comment>
<dbReference type="OrthoDB" id="7984201at2759"/>
<feature type="region of interest" description="Disordered" evidence="1">
    <location>
        <begin position="45"/>
        <end position="64"/>
    </location>
</feature>
<dbReference type="Pfam" id="PF26146">
    <property type="entry name" value="PI-PLC_X"/>
    <property type="match status" value="1"/>
</dbReference>
<gene>
    <name evidence="4" type="ORF">DDE83_001864</name>
</gene>
<feature type="transmembrane region" description="Helical" evidence="2">
    <location>
        <begin position="439"/>
        <end position="464"/>
    </location>
</feature>
<sequence length="542" mass="59211">MKGAILSLVWLAGLTAGQSSSDTSSSASVSASASASVITLTGSLRSLTGDDLGPNPTVPSDFEGSTFATITSAASSASSDSTRSSNGTITSSGDPVTEIGGANRTLTPTGTETAPALPSNTQPCNNYLEFCNRKYSNITEVCAHNSPYTRKNNIARNQEYSVTQQLNDGIRMLQGSAHYVNGTLYYCHSSCDLLNAGTVEDYLREVTEWVESHPFDVITILFGNSNWDETKEDGSPLVTSSNFAEPIEASGLRPYIYQPPKTAMELDDWPTLGELILNNDRVITFIDYNFDTDAVPYLLWEFYNMWETTFSPTDADFPCTLGRPQGMAESKMRDIMYMANHNLNAEISFAGLNLLVPNVAEINQTNALEGEGSLGLMSNTCISDWGRPPNFLLVDFYNEGPFDGSVFEVAARANNVTYDRKCCGTTSLASVLQQPSATYFGFIVAIVAALVFLTGALVYSLAAWCTKEVKAKVKTSSNQPAMNHRQIEKAQREQNTQMNQVNSPLLRLPAELRNRIYELVFTGSTVKIVNSCERHKHEEYSS</sequence>
<feature type="chain" id="PRO_5017032523" evidence="3">
    <location>
        <begin position="18"/>
        <end position="542"/>
    </location>
</feature>
<evidence type="ECO:0000313" key="5">
    <source>
        <dbReference type="Proteomes" id="UP000249619"/>
    </source>
</evidence>
<keyword evidence="2" id="KW-0472">Membrane</keyword>
<proteinExistence type="predicted"/>
<feature type="region of interest" description="Disordered" evidence="1">
    <location>
        <begin position="73"/>
        <end position="119"/>
    </location>
</feature>
<keyword evidence="5" id="KW-1185">Reference proteome</keyword>
<protein>
    <submittedName>
        <fullName evidence="4">PLC-like phosphodiesterase</fullName>
    </submittedName>
</protein>
<dbReference type="STRING" id="183478.A0A364NC52"/>
<accession>A0A364NC52</accession>